<dbReference type="Gene3D" id="1.25.40.10">
    <property type="entry name" value="Tetratricopeptide repeat domain"/>
    <property type="match status" value="1"/>
</dbReference>
<dbReference type="PANTHER" id="PTHR35038">
    <property type="entry name" value="DISSIMILATORY SULFITE REDUCTASE SIRA"/>
    <property type="match status" value="1"/>
</dbReference>
<dbReference type="InterPro" id="IPR010177">
    <property type="entry name" value="Paired_CXXCH_1"/>
</dbReference>
<dbReference type="InterPro" id="IPR036280">
    <property type="entry name" value="Multihaem_cyt_sf"/>
</dbReference>
<evidence type="ECO:0000313" key="4">
    <source>
        <dbReference type="EMBL" id="MDQ2088846.1"/>
    </source>
</evidence>
<feature type="repeat" description="TPR" evidence="2">
    <location>
        <begin position="572"/>
        <end position="605"/>
    </location>
</feature>
<dbReference type="Pfam" id="PF14559">
    <property type="entry name" value="TPR_19"/>
    <property type="match status" value="1"/>
</dbReference>
<dbReference type="AlphaFoldDB" id="A0AAE3W905"/>
<comment type="caution">
    <text evidence="4">The sequence shown here is derived from an EMBL/GenBank/DDBJ whole genome shotgun (WGS) entry which is preliminary data.</text>
</comment>
<proteinExistence type="predicted"/>
<dbReference type="PROSITE" id="PS50005">
    <property type="entry name" value="TPR"/>
    <property type="match status" value="2"/>
</dbReference>
<sequence length="632" mass="69447">MAGFSLPGTGTAQSVDPLANWGLRATRGAAAGYVDDTACAECHADKAESYAEMGMAKSFYRPSSAPVIENFALPPFHHAPSGRHYQMRRDGDGLIFRRWRQAPDGSVVDVFERRVDWILGSGHHVRTYLYQTADGALFELPLAWYAQGGYWEMNPGFEFENQQGVLRQVPRRCMVCHNALPEVPVGSDRVGMPDLFPHDLPQGLGCQRCHGPGAAHVRRAIAGEANTDLLRALIVNPGKLPRDRLYSICYGCHMQPTVAVNAPLRGGRGIYSFRPGQDGNAYLTHIDITDATRAEDARFEINHHPYRLEQSACFQQSGGQLGCLDCHDPHVKIKPEERAAHYRKACLSCHETDASGLPVQTSGRPHPAMSQTDDCTACHMPERRTQDVIHVTMTDHRISRDPGDLAELTAPVAKIPAEVTAVRLLREGVLSDDEKVIQQVLAIFSHTGRRADYAADALARVLERSDWPHAGPWLELAKSRQVLEYYDKALAAADAALARDPANPDALGTRALALIKLGRLDQALAALDRTLEIAPDFAKHRFNRAVTLLLMGQQEAALAEARRIVARRDNHWAAWRMIGEIGAARGDDAAAIAAYLEALAIEPRAPRVRDKLIGILKATGQPEEAARHGLPE</sequence>
<protein>
    <submittedName>
        <fullName evidence="4">Tetratricopeptide repeat protein</fullName>
    </submittedName>
</protein>
<reference evidence="4" key="1">
    <citation type="submission" date="2022-07" db="EMBL/GenBank/DDBJ databases">
        <authorList>
            <person name="Otstavnykh N."/>
            <person name="Isaeva M."/>
            <person name="Bystritskaya E."/>
        </authorList>
    </citation>
    <scope>NUCLEOTIDE SEQUENCE</scope>
    <source>
        <strain evidence="4">KCTC 52189</strain>
    </source>
</reference>
<dbReference type="InterPro" id="IPR011990">
    <property type="entry name" value="TPR-like_helical_dom_sf"/>
</dbReference>
<dbReference type="PANTHER" id="PTHR35038:SF8">
    <property type="entry name" value="C-TYPE POLYHEME CYTOCHROME OMCC"/>
    <property type="match status" value="1"/>
</dbReference>
<evidence type="ECO:0000256" key="2">
    <source>
        <dbReference type="PROSITE-ProRule" id="PRU00339"/>
    </source>
</evidence>
<feature type="domain" description="Doubled CXXCH motif" evidence="3">
    <location>
        <begin position="322"/>
        <end position="354"/>
    </location>
</feature>
<keyword evidence="2" id="KW-0802">TPR repeat</keyword>
<accession>A0AAE3W905</accession>
<feature type="repeat" description="TPR" evidence="2">
    <location>
        <begin position="504"/>
        <end position="537"/>
    </location>
</feature>
<dbReference type="Proteomes" id="UP001226762">
    <property type="component" value="Unassembled WGS sequence"/>
</dbReference>
<dbReference type="Gene3D" id="1.10.1130.10">
    <property type="entry name" value="Flavocytochrome C3, Chain A"/>
    <property type="match status" value="2"/>
</dbReference>
<dbReference type="EMBL" id="JANHAX010000001">
    <property type="protein sequence ID" value="MDQ2088846.1"/>
    <property type="molecule type" value="Genomic_DNA"/>
</dbReference>
<keyword evidence="1" id="KW-0732">Signal</keyword>
<dbReference type="Pfam" id="PF09699">
    <property type="entry name" value="Paired_CXXCH_1"/>
    <property type="match status" value="1"/>
</dbReference>
<evidence type="ECO:0000313" key="5">
    <source>
        <dbReference type="Proteomes" id="UP001226762"/>
    </source>
</evidence>
<dbReference type="Pfam" id="PF13432">
    <property type="entry name" value="TPR_16"/>
    <property type="match status" value="1"/>
</dbReference>
<dbReference type="SUPFAM" id="SSF48695">
    <property type="entry name" value="Multiheme cytochromes"/>
    <property type="match status" value="1"/>
</dbReference>
<organism evidence="4 5">
    <name type="scientific">Marimonas arenosa</name>
    <dbReference type="NCBI Taxonomy" id="1795305"/>
    <lineage>
        <taxon>Bacteria</taxon>
        <taxon>Pseudomonadati</taxon>
        <taxon>Pseudomonadota</taxon>
        <taxon>Alphaproteobacteria</taxon>
        <taxon>Rhodobacterales</taxon>
        <taxon>Paracoccaceae</taxon>
        <taxon>Marimonas</taxon>
    </lineage>
</organism>
<keyword evidence="5" id="KW-1185">Reference proteome</keyword>
<gene>
    <name evidence="4" type="ORF">NO357_02890</name>
</gene>
<dbReference type="SMART" id="SM00028">
    <property type="entry name" value="TPR"/>
    <property type="match status" value="4"/>
</dbReference>
<dbReference type="InterPro" id="IPR051829">
    <property type="entry name" value="Multiheme_Cytochr_ET"/>
</dbReference>
<name>A0AAE3W905_9RHOB</name>
<dbReference type="InterPro" id="IPR019734">
    <property type="entry name" value="TPR_rpt"/>
</dbReference>
<evidence type="ECO:0000259" key="3">
    <source>
        <dbReference type="Pfam" id="PF09699"/>
    </source>
</evidence>
<dbReference type="SUPFAM" id="SSF48452">
    <property type="entry name" value="TPR-like"/>
    <property type="match status" value="1"/>
</dbReference>
<reference evidence="4" key="2">
    <citation type="submission" date="2023-02" db="EMBL/GenBank/DDBJ databases">
        <title>'Rhodoalgimonas zhirmunskyi' gen. nov., isolated from a red alga.</title>
        <authorList>
            <person name="Nedashkovskaya O.I."/>
            <person name="Otstavnykh N.Y."/>
            <person name="Bystritskaya E.P."/>
            <person name="Balabanova L.A."/>
            <person name="Isaeva M.P."/>
        </authorList>
    </citation>
    <scope>NUCLEOTIDE SEQUENCE</scope>
    <source>
        <strain evidence="4">KCTC 52189</strain>
    </source>
</reference>
<evidence type="ECO:0000256" key="1">
    <source>
        <dbReference type="ARBA" id="ARBA00022729"/>
    </source>
</evidence>